<accession>A0A0J8GJM6</accession>
<evidence type="ECO:0000256" key="9">
    <source>
        <dbReference type="ARBA" id="ARBA00022723"/>
    </source>
</evidence>
<evidence type="ECO:0000256" key="1">
    <source>
        <dbReference type="ARBA" id="ARBA00001946"/>
    </source>
</evidence>
<dbReference type="Gene3D" id="3.40.980.10">
    <property type="entry name" value="MoaB/Mog-like domain"/>
    <property type="match status" value="1"/>
</dbReference>
<dbReference type="Gene3D" id="3.90.105.10">
    <property type="entry name" value="Molybdopterin biosynthesis moea protein, domain 2"/>
    <property type="match status" value="1"/>
</dbReference>
<dbReference type="FunFam" id="3.40.980.10:FF:000004">
    <property type="entry name" value="Molybdopterin molybdenumtransferase"/>
    <property type="match status" value="1"/>
</dbReference>
<dbReference type="AlphaFoldDB" id="A0A0J8GJM6"/>
<dbReference type="SMART" id="SM00852">
    <property type="entry name" value="MoCF_biosynth"/>
    <property type="match status" value="1"/>
</dbReference>
<dbReference type="UniPathway" id="UPA00344"/>
<evidence type="ECO:0000256" key="10">
    <source>
        <dbReference type="ARBA" id="ARBA00022842"/>
    </source>
</evidence>
<dbReference type="PANTHER" id="PTHR10192">
    <property type="entry name" value="MOLYBDOPTERIN BIOSYNTHESIS PROTEIN"/>
    <property type="match status" value="1"/>
</dbReference>
<dbReference type="Pfam" id="PF03454">
    <property type="entry name" value="MoeA_C"/>
    <property type="match status" value="1"/>
</dbReference>
<feature type="domain" description="MoaB/Mog" evidence="14">
    <location>
        <begin position="182"/>
        <end position="318"/>
    </location>
</feature>
<dbReference type="SUPFAM" id="SSF63867">
    <property type="entry name" value="MoeA C-terminal domain-like"/>
    <property type="match status" value="1"/>
</dbReference>
<evidence type="ECO:0000256" key="4">
    <source>
        <dbReference type="ARBA" id="ARBA00010763"/>
    </source>
</evidence>
<dbReference type="EMBL" id="AZHO01000004">
    <property type="protein sequence ID" value="KMT61144.1"/>
    <property type="molecule type" value="Genomic_DNA"/>
</dbReference>
<evidence type="ECO:0000256" key="12">
    <source>
        <dbReference type="ARBA" id="ARBA00047317"/>
    </source>
</evidence>
<proteinExistence type="inferred from homology"/>
<keyword evidence="7 13" id="KW-0500">Molybdenum</keyword>
<dbReference type="FunFam" id="2.170.190.11:FF:000009">
    <property type="entry name" value="Molybdopterin molybdenumtransferase"/>
    <property type="match status" value="1"/>
</dbReference>
<dbReference type="InterPro" id="IPR038987">
    <property type="entry name" value="MoeA-like"/>
</dbReference>
<dbReference type="CDD" id="cd00887">
    <property type="entry name" value="MoeA"/>
    <property type="match status" value="1"/>
</dbReference>
<protein>
    <recommendedName>
        <fullName evidence="6 13">Molybdopterin molybdenumtransferase</fullName>
        <ecNumber evidence="5 13">2.10.1.1</ecNumber>
    </recommendedName>
</protein>
<evidence type="ECO:0000256" key="8">
    <source>
        <dbReference type="ARBA" id="ARBA00022679"/>
    </source>
</evidence>
<dbReference type="SUPFAM" id="SSF53218">
    <property type="entry name" value="Molybdenum cofactor biosynthesis proteins"/>
    <property type="match status" value="1"/>
</dbReference>
<comment type="function">
    <text evidence="2 13">Catalyzes the insertion of molybdate into adenylated molybdopterin with the concomitant release of AMP.</text>
</comment>
<comment type="pathway">
    <text evidence="3 13">Cofactor biosynthesis; molybdopterin biosynthesis.</text>
</comment>
<keyword evidence="11 13" id="KW-0501">Molybdenum cofactor biosynthesis</keyword>
<evidence type="ECO:0000256" key="7">
    <source>
        <dbReference type="ARBA" id="ARBA00022505"/>
    </source>
</evidence>
<sequence>MTFKRDAIPYLEAQNRLMSQIEELEEERISLYSSKGRVLSRDIVAPFDFPYFRRSGYDGFAITESDDHVYPIDLKVVAEVPCGETYEKTLKPGETVRIMTGAKVPRGADKIIMLEQSKVAEQPGHIRLVNTQPQSNITEIGAEFRFGDVLLKKGEKIGAGAISLLAAFGVTEFDVIKQPKVAIFSTGSELVSPFESLPDGKIYNSNEALLRTLVEEFDCMICMQEALPDDYQLTVQKLTEASQVADLIITTGGVSVGDYDFMADIATQNEVLFNKVQMRPGSPTTAIRFQDTLIIALSGNPGACFTGYHLFALPVLAKLSGKTSPVRQVTGIMAEDYLKNNGYDRFLRGTYTEENGHYYVSLVGSDMSSSLGNLHQATCLFMIPRGQVGKKEGEEVLVWLLSSK</sequence>
<dbReference type="GO" id="GO:0005829">
    <property type="term" value="C:cytosol"/>
    <property type="evidence" value="ECO:0007669"/>
    <property type="project" value="TreeGrafter"/>
</dbReference>
<keyword evidence="8 13" id="KW-0808">Transferase</keyword>
<dbReference type="EC" id="2.10.1.1" evidence="5 13"/>
<dbReference type="InterPro" id="IPR036135">
    <property type="entry name" value="MoeA_linker/N_sf"/>
</dbReference>
<dbReference type="GO" id="GO:0061599">
    <property type="term" value="F:molybdopterin molybdotransferase activity"/>
    <property type="evidence" value="ECO:0007669"/>
    <property type="project" value="UniProtKB-UniRule"/>
</dbReference>
<dbReference type="OrthoDB" id="9804758at2"/>
<evidence type="ECO:0000256" key="13">
    <source>
        <dbReference type="RuleBase" id="RU365090"/>
    </source>
</evidence>
<organism evidence="15 16">
    <name type="scientific">Listeria fleischmannii 1991</name>
    <dbReference type="NCBI Taxonomy" id="1430899"/>
    <lineage>
        <taxon>Bacteria</taxon>
        <taxon>Bacillati</taxon>
        <taxon>Bacillota</taxon>
        <taxon>Bacilli</taxon>
        <taxon>Bacillales</taxon>
        <taxon>Listeriaceae</taxon>
        <taxon>Listeria</taxon>
    </lineage>
</organism>
<evidence type="ECO:0000256" key="3">
    <source>
        <dbReference type="ARBA" id="ARBA00005046"/>
    </source>
</evidence>
<comment type="catalytic activity">
    <reaction evidence="12">
        <text>adenylyl-molybdopterin + molybdate = Mo-molybdopterin + AMP + H(+)</text>
        <dbReference type="Rhea" id="RHEA:35047"/>
        <dbReference type="ChEBI" id="CHEBI:15378"/>
        <dbReference type="ChEBI" id="CHEBI:36264"/>
        <dbReference type="ChEBI" id="CHEBI:62727"/>
        <dbReference type="ChEBI" id="CHEBI:71302"/>
        <dbReference type="ChEBI" id="CHEBI:456215"/>
        <dbReference type="EC" id="2.10.1.1"/>
    </reaction>
</comment>
<comment type="caution">
    <text evidence="15">The sequence shown here is derived from an EMBL/GenBank/DDBJ whole genome shotgun (WGS) entry which is preliminary data.</text>
</comment>
<gene>
    <name evidence="15" type="ORF">X560_0211</name>
</gene>
<dbReference type="NCBIfam" id="TIGR00177">
    <property type="entry name" value="molyb_syn"/>
    <property type="match status" value="1"/>
</dbReference>
<dbReference type="InterPro" id="IPR005111">
    <property type="entry name" value="MoeA_C_domain_IV"/>
</dbReference>
<dbReference type="SUPFAM" id="SSF63882">
    <property type="entry name" value="MoeA N-terminal region -like"/>
    <property type="match status" value="1"/>
</dbReference>
<comment type="cofactor">
    <cofactor evidence="1 13">
        <name>Mg(2+)</name>
        <dbReference type="ChEBI" id="CHEBI:18420"/>
    </cofactor>
</comment>
<keyword evidence="16" id="KW-1185">Reference proteome</keyword>
<dbReference type="InterPro" id="IPR001453">
    <property type="entry name" value="MoaB/Mog_dom"/>
</dbReference>
<comment type="similarity">
    <text evidence="4 13">Belongs to the MoeA family.</text>
</comment>
<dbReference type="Gene3D" id="2.170.190.11">
    <property type="entry name" value="Molybdopterin biosynthesis moea protein, domain 3"/>
    <property type="match status" value="1"/>
</dbReference>
<keyword evidence="10 13" id="KW-0460">Magnesium</keyword>
<evidence type="ECO:0000256" key="11">
    <source>
        <dbReference type="ARBA" id="ARBA00023150"/>
    </source>
</evidence>
<dbReference type="RefSeq" id="WP_007472807.1">
    <property type="nucleotide sequence ID" value="NZ_KQ130610.1"/>
</dbReference>
<evidence type="ECO:0000313" key="15">
    <source>
        <dbReference type="EMBL" id="KMT61144.1"/>
    </source>
</evidence>
<dbReference type="Pfam" id="PF03453">
    <property type="entry name" value="MoeA_N"/>
    <property type="match status" value="1"/>
</dbReference>
<evidence type="ECO:0000256" key="2">
    <source>
        <dbReference type="ARBA" id="ARBA00002901"/>
    </source>
</evidence>
<reference evidence="15 16" key="1">
    <citation type="journal article" date="2015" name="Genome Biol. Evol.">
        <title>Comparative Genomics of Listeria Sensu Lato: Genus-Wide Differences in Evolutionary Dynamics and the Progressive Gain of Complex, Potentially Pathogenicity-Related Traits through Lateral Gene Transfer.</title>
        <authorList>
            <person name="Chiara M."/>
            <person name="Caruso M."/>
            <person name="D'Erchia A.M."/>
            <person name="Manzari C."/>
            <person name="Fraccalvieri R."/>
            <person name="Goffredo E."/>
            <person name="Latorre L."/>
            <person name="Miccolupo A."/>
            <person name="Padalino I."/>
            <person name="Santagada G."/>
            <person name="Chiocco D."/>
            <person name="Pesole G."/>
            <person name="Horner D.S."/>
            <person name="Parisi A."/>
        </authorList>
    </citation>
    <scope>NUCLEOTIDE SEQUENCE [LARGE SCALE GENOMIC DNA]</scope>
    <source>
        <strain evidence="15 16">1991</strain>
    </source>
</reference>
<dbReference type="GO" id="GO:0006777">
    <property type="term" value="P:Mo-molybdopterin cofactor biosynthetic process"/>
    <property type="evidence" value="ECO:0007669"/>
    <property type="project" value="UniProtKB-UniRule"/>
</dbReference>
<dbReference type="PATRIC" id="fig|1430899.3.peg.212"/>
<dbReference type="InterPro" id="IPR005110">
    <property type="entry name" value="MoeA_linker/N"/>
</dbReference>
<dbReference type="Proteomes" id="UP000052258">
    <property type="component" value="Unassembled WGS sequence"/>
</dbReference>
<dbReference type="InterPro" id="IPR036425">
    <property type="entry name" value="MoaB/Mog-like_dom_sf"/>
</dbReference>
<evidence type="ECO:0000259" key="14">
    <source>
        <dbReference type="SMART" id="SM00852"/>
    </source>
</evidence>
<evidence type="ECO:0000256" key="5">
    <source>
        <dbReference type="ARBA" id="ARBA00013269"/>
    </source>
</evidence>
<dbReference type="PANTHER" id="PTHR10192:SF5">
    <property type="entry name" value="GEPHYRIN"/>
    <property type="match status" value="1"/>
</dbReference>
<dbReference type="GO" id="GO:0046872">
    <property type="term" value="F:metal ion binding"/>
    <property type="evidence" value="ECO:0007669"/>
    <property type="project" value="UniProtKB-UniRule"/>
</dbReference>
<dbReference type="Pfam" id="PF00994">
    <property type="entry name" value="MoCF_biosynth"/>
    <property type="match status" value="1"/>
</dbReference>
<name>A0A0J8GJM6_9LIST</name>
<evidence type="ECO:0000256" key="6">
    <source>
        <dbReference type="ARBA" id="ARBA00021108"/>
    </source>
</evidence>
<dbReference type="Gene3D" id="2.40.340.10">
    <property type="entry name" value="MoeA, C-terminal, domain IV"/>
    <property type="match status" value="1"/>
</dbReference>
<keyword evidence="9 13" id="KW-0479">Metal-binding</keyword>
<evidence type="ECO:0000313" key="16">
    <source>
        <dbReference type="Proteomes" id="UP000052258"/>
    </source>
</evidence>
<dbReference type="InterPro" id="IPR036688">
    <property type="entry name" value="MoeA_C_domain_IV_sf"/>
</dbReference>